<dbReference type="PIRSF" id="PIRSF002741">
    <property type="entry name" value="MppA"/>
    <property type="match status" value="1"/>
</dbReference>
<dbReference type="GO" id="GO:0030288">
    <property type="term" value="C:outer membrane-bounded periplasmic space"/>
    <property type="evidence" value="ECO:0007669"/>
    <property type="project" value="UniProtKB-ARBA"/>
</dbReference>
<dbReference type="OrthoDB" id="9803988at2"/>
<reference evidence="4 5" key="1">
    <citation type="submission" date="2018-07" db="EMBL/GenBank/DDBJ databases">
        <title>Rhodosalinus sp. strain E84T genomic sequence and assembly.</title>
        <authorList>
            <person name="Liu Z.-W."/>
            <person name="Lu D.-C."/>
        </authorList>
    </citation>
    <scope>NUCLEOTIDE SEQUENCE [LARGE SCALE GENOMIC DNA]</scope>
    <source>
        <strain evidence="4 5">E84</strain>
    </source>
</reference>
<evidence type="ECO:0000313" key="4">
    <source>
        <dbReference type="EMBL" id="RBI85104.1"/>
    </source>
</evidence>
<sequence length="555" mass="61687">MTHPTINGKPVHPAARMYAREFREGKLSRREFLARATSLGVTAAGAYALGGLAQPARATEGARDGGTLRVQMEVRALKDPRTADWSQIANIYRGWLDYLVEYQADGSFKPMLLESWEINEDATEYRLQVRQGVTWNNGDAFTAEDVAHNIRRWCERDVEANSMAARVASLIDDETGLAREGAIEVTGDHELILRPSVPDITLIAGFADYPAAVVHPSYNGENPVDVPIGTGPYLPESHEVGIRSVLVRNPDHSWWGTEVYGGPHLDRIEYIDFGTDPASWLAAAESEEVDMLYESVGEFIEILDAIGWTKSEAVTANTIVIRPNQVAEVEGMRPYEDARVRRALAMAVDNSVCLELGYSGLGTVAENHHVCPIHPEYADIGPAPYDPEGAMALMEEAGMADYEHELVSIDDDWRKNTTDAVAAQLRDAGMNVRRTVLPGSTFWNDWTKFPFSSTNWNMRPLGVQVLALAYRSGEAWNECGYANPEFDSKLAEALSIADADQRREVMAEIEQLLRDDGVIIQPYWRSIYRHYTDQVVGADMHPTFEIHAYKLGLAA</sequence>
<evidence type="ECO:0000256" key="1">
    <source>
        <dbReference type="ARBA" id="ARBA00004418"/>
    </source>
</evidence>
<feature type="domain" description="Solute-binding protein family 5" evidence="3">
    <location>
        <begin position="108"/>
        <end position="461"/>
    </location>
</feature>
<proteinExistence type="inferred from homology"/>
<dbReference type="InterPro" id="IPR030678">
    <property type="entry name" value="Peptide/Ni-bd"/>
</dbReference>
<dbReference type="SUPFAM" id="SSF53850">
    <property type="entry name" value="Periplasmic binding protein-like II"/>
    <property type="match status" value="1"/>
</dbReference>
<dbReference type="RefSeq" id="WP_113289432.1">
    <property type="nucleotide sequence ID" value="NZ_QNTQ01000008.1"/>
</dbReference>
<dbReference type="Gene3D" id="3.10.105.10">
    <property type="entry name" value="Dipeptide-binding Protein, Domain 3"/>
    <property type="match status" value="1"/>
</dbReference>
<dbReference type="GO" id="GO:1904680">
    <property type="term" value="F:peptide transmembrane transporter activity"/>
    <property type="evidence" value="ECO:0007669"/>
    <property type="project" value="TreeGrafter"/>
</dbReference>
<dbReference type="GO" id="GO:0015833">
    <property type="term" value="P:peptide transport"/>
    <property type="evidence" value="ECO:0007669"/>
    <property type="project" value="TreeGrafter"/>
</dbReference>
<name>A0A365UA36_9RHOB</name>
<dbReference type="Gene3D" id="3.40.190.10">
    <property type="entry name" value="Periplasmic binding protein-like II"/>
    <property type="match status" value="1"/>
</dbReference>
<comment type="caution">
    <text evidence="4">The sequence shown here is derived from an EMBL/GenBank/DDBJ whole genome shotgun (WGS) entry which is preliminary data.</text>
</comment>
<dbReference type="CDD" id="cd08503">
    <property type="entry name" value="PBP2_NikA_DppA_OppA_like_17"/>
    <property type="match status" value="1"/>
</dbReference>
<dbReference type="PANTHER" id="PTHR30290">
    <property type="entry name" value="PERIPLASMIC BINDING COMPONENT OF ABC TRANSPORTER"/>
    <property type="match status" value="1"/>
</dbReference>
<dbReference type="PROSITE" id="PS51318">
    <property type="entry name" value="TAT"/>
    <property type="match status" value="1"/>
</dbReference>
<organism evidence="4 5">
    <name type="scientific">Rhodosalinus halophilus</name>
    <dbReference type="NCBI Taxonomy" id="2259333"/>
    <lineage>
        <taxon>Bacteria</taxon>
        <taxon>Pseudomonadati</taxon>
        <taxon>Pseudomonadota</taxon>
        <taxon>Alphaproteobacteria</taxon>
        <taxon>Rhodobacterales</taxon>
        <taxon>Paracoccaceae</taxon>
        <taxon>Rhodosalinus</taxon>
    </lineage>
</organism>
<protein>
    <submittedName>
        <fullName evidence="4">Diguanylate cyclase</fullName>
    </submittedName>
</protein>
<keyword evidence="5" id="KW-1185">Reference proteome</keyword>
<dbReference type="Proteomes" id="UP000253370">
    <property type="component" value="Unassembled WGS sequence"/>
</dbReference>
<dbReference type="InterPro" id="IPR006311">
    <property type="entry name" value="TAT_signal"/>
</dbReference>
<evidence type="ECO:0000313" key="5">
    <source>
        <dbReference type="Proteomes" id="UP000253370"/>
    </source>
</evidence>
<dbReference type="Pfam" id="PF00496">
    <property type="entry name" value="SBP_bac_5"/>
    <property type="match status" value="1"/>
</dbReference>
<comment type="subcellular location">
    <subcellularLocation>
        <location evidence="1">Periplasm</location>
    </subcellularLocation>
</comment>
<accession>A0A365UA36</accession>
<dbReference type="InterPro" id="IPR000914">
    <property type="entry name" value="SBP_5_dom"/>
</dbReference>
<dbReference type="EMBL" id="QNTQ01000008">
    <property type="protein sequence ID" value="RBI85104.1"/>
    <property type="molecule type" value="Genomic_DNA"/>
</dbReference>
<dbReference type="GO" id="GO:0043190">
    <property type="term" value="C:ATP-binding cassette (ABC) transporter complex"/>
    <property type="evidence" value="ECO:0007669"/>
    <property type="project" value="InterPro"/>
</dbReference>
<dbReference type="InterPro" id="IPR039424">
    <property type="entry name" value="SBP_5"/>
</dbReference>
<dbReference type="AlphaFoldDB" id="A0A365UA36"/>
<gene>
    <name evidence="4" type="ORF">DRV85_10640</name>
</gene>
<evidence type="ECO:0000256" key="2">
    <source>
        <dbReference type="ARBA" id="ARBA00005695"/>
    </source>
</evidence>
<evidence type="ECO:0000259" key="3">
    <source>
        <dbReference type="Pfam" id="PF00496"/>
    </source>
</evidence>
<comment type="similarity">
    <text evidence="2">Belongs to the bacterial solute-binding protein 5 family.</text>
</comment>